<protein>
    <submittedName>
        <fullName evidence="2">Uncharacterized protein P0454A11.2</fullName>
    </submittedName>
</protein>
<dbReference type="EMBL" id="AP003254">
    <property type="protein sequence ID" value="BAD81860.1"/>
    <property type="molecule type" value="Genomic_DNA"/>
</dbReference>
<feature type="compositionally biased region" description="Basic and acidic residues" evidence="1">
    <location>
        <begin position="82"/>
        <end position="91"/>
    </location>
</feature>
<name>Q5N9J2_ORYSJ</name>
<gene>
    <name evidence="2" type="primary">P0454A11.2</name>
</gene>
<accession>Q5N9J2</accession>
<evidence type="ECO:0000256" key="1">
    <source>
        <dbReference type="SAM" id="MobiDB-lite"/>
    </source>
</evidence>
<dbReference type="AlphaFoldDB" id="Q5N9J2"/>
<sequence>MRRALRCAARCQRPCRARQRQRQAAGTVNLVRTEEEFTGVGEEELAGALSIKLQWERVELEVEKKEMEKVIQSAEEASEDSGADKYQRQHH</sequence>
<reference evidence="2" key="1">
    <citation type="journal article" date="2002" name="Nature">
        <title>The genome sequence and structure of rice chromosome 1.</title>
        <authorList>
            <person name="Sasaki T."/>
            <person name="Matsumoto T."/>
            <person name="Yamamoto K."/>
            <person name="Sakata K."/>
            <person name="Baba T."/>
            <person name="Katayose Y."/>
            <person name="Wu J."/>
            <person name="Niimura Y."/>
            <person name="Cheng Z."/>
            <person name="Nagamura Y."/>
            <person name="Antonio B.A."/>
            <person name="Kanamori H."/>
            <person name="Hosokawa S."/>
            <person name="Masukawa M."/>
            <person name="Arikawa K."/>
            <person name="Chiden Y."/>
            <person name="Hayashi M."/>
            <person name="Okamoto M."/>
            <person name="Ando T."/>
            <person name="Aoki H."/>
            <person name="Arita K."/>
            <person name="Hamada M."/>
            <person name="Harada C."/>
            <person name="Hijishita S."/>
            <person name="Honda M."/>
            <person name="Ichikawa Y."/>
            <person name="Idonuma A."/>
            <person name="Iijima M."/>
            <person name="Ikeda M."/>
            <person name="Ikeno M."/>
            <person name="Itoh S."/>
            <person name="Itoh T."/>
            <person name="Itoh Y."/>
            <person name="Itoh Y."/>
            <person name="Iwabuchi A."/>
            <person name="Kamiya K."/>
            <person name="Karasawa W."/>
            <person name="Katagiri S."/>
            <person name="Kikuta A."/>
            <person name="Kobayashi N."/>
            <person name="Kono I."/>
            <person name="Machita K."/>
            <person name="Maehara T."/>
            <person name="Mizuno H."/>
            <person name="Mizubayashi T."/>
            <person name="Mukai Y."/>
            <person name="Nagasaki H."/>
            <person name="Nakashima M."/>
            <person name="Nakama Y."/>
            <person name="Nakamichi Y."/>
            <person name="Nakamura M."/>
            <person name="Namiki N."/>
            <person name="Negishi M."/>
            <person name="Ohta I."/>
            <person name="Ono N."/>
            <person name="Saji S."/>
            <person name="Sakai K."/>
            <person name="Shibata M."/>
            <person name="Shimokawa T."/>
            <person name="Shomura A."/>
            <person name="Song J."/>
            <person name="Takazaki Y."/>
            <person name="Terasawa K."/>
            <person name="Tsuji K."/>
            <person name="Waki K."/>
            <person name="Yamagata H."/>
            <person name="Yamane H."/>
            <person name="Yoshiki S."/>
            <person name="Yoshihara R."/>
            <person name="Yukawa K."/>
            <person name="Zhong H."/>
            <person name="Iwama H."/>
            <person name="Endo T."/>
            <person name="Ito H."/>
            <person name="Hahn J.H."/>
            <person name="Kim H.I."/>
            <person name="Eun M.Y."/>
            <person name="Yano M."/>
            <person name="Jiang J."/>
            <person name="Gojobori T."/>
        </authorList>
    </citation>
    <scope>NUCLEOTIDE SEQUENCE [LARGE SCALE GENOMIC DNA]</scope>
</reference>
<evidence type="ECO:0000313" key="2">
    <source>
        <dbReference type="EMBL" id="BAD81860.1"/>
    </source>
</evidence>
<feature type="region of interest" description="Disordered" evidence="1">
    <location>
        <begin position="69"/>
        <end position="91"/>
    </location>
</feature>
<proteinExistence type="predicted"/>
<organism evidence="2">
    <name type="scientific">Oryza sativa subsp. japonica</name>
    <name type="common">Rice</name>
    <dbReference type="NCBI Taxonomy" id="39947"/>
    <lineage>
        <taxon>Eukaryota</taxon>
        <taxon>Viridiplantae</taxon>
        <taxon>Streptophyta</taxon>
        <taxon>Embryophyta</taxon>
        <taxon>Tracheophyta</taxon>
        <taxon>Spermatophyta</taxon>
        <taxon>Magnoliopsida</taxon>
        <taxon>Liliopsida</taxon>
        <taxon>Poales</taxon>
        <taxon>Poaceae</taxon>
        <taxon>BOP clade</taxon>
        <taxon>Oryzoideae</taxon>
        <taxon>Oryzeae</taxon>
        <taxon>Oryzinae</taxon>
        <taxon>Oryza</taxon>
        <taxon>Oryza sativa</taxon>
    </lineage>
</organism>
<dbReference type="Proteomes" id="UP000817658">
    <property type="component" value="Chromosome 1"/>
</dbReference>